<dbReference type="KEGG" id="nwr:E3U44_11970"/>
<protein>
    <recommendedName>
        <fullName evidence="3">Type II toxin-antitoxin system RelE/ParE family toxin</fullName>
    </recommendedName>
</protein>
<name>A0A4P7BY97_9GAMM</name>
<accession>A0A4P7BY97</accession>
<gene>
    <name evidence="1" type="ORF">E3U44_11970</name>
</gene>
<evidence type="ECO:0008006" key="3">
    <source>
        <dbReference type="Google" id="ProtNLM"/>
    </source>
</evidence>
<dbReference type="RefSeq" id="WP_134358411.1">
    <property type="nucleotide sequence ID" value="NZ_CP038033.1"/>
</dbReference>
<dbReference type="Proteomes" id="UP000294325">
    <property type="component" value="Chromosome"/>
</dbReference>
<organism evidence="1 2">
    <name type="scientific">Nitrosococcus wardiae</name>
    <dbReference type="NCBI Taxonomy" id="1814290"/>
    <lineage>
        <taxon>Bacteria</taxon>
        <taxon>Pseudomonadati</taxon>
        <taxon>Pseudomonadota</taxon>
        <taxon>Gammaproteobacteria</taxon>
        <taxon>Chromatiales</taxon>
        <taxon>Chromatiaceae</taxon>
        <taxon>Nitrosococcus</taxon>
    </lineage>
</organism>
<evidence type="ECO:0000313" key="1">
    <source>
        <dbReference type="EMBL" id="QBQ55143.1"/>
    </source>
</evidence>
<proteinExistence type="predicted"/>
<reference evidence="1 2" key="1">
    <citation type="submission" date="2019-03" db="EMBL/GenBank/DDBJ databases">
        <title>The genome sequence of Nitrosococcus wardiae strain D1FHST reveals the archetypal metabolic capacity of ammonia-oxidizing Gammaproteobacteria.</title>
        <authorList>
            <person name="Wang L."/>
            <person name="Lim C.K."/>
            <person name="Hanson T.E."/>
            <person name="Dang H."/>
            <person name="Klotz M.G."/>
        </authorList>
    </citation>
    <scope>NUCLEOTIDE SEQUENCE [LARGE SCALE GENOMIC DNA]</scope>
    <source>
        <strain evidence="1 2">D1FHS</strain>
    </source>
</reference>
<evidence type="ECO:0000313" key="2">
    <source>
        <dbReference type="Proteomes" id="UP000294325"/>
    </source>
</evidence>
<dbReference type="OrthoDB" id="425602at2"/>
<keyword evidence="2" id="KW-1185">Reference proteome</keyword>
<sequence>MVRSEKRPEAIRLDLNNPVFQRQLFALEKAQQLNVLATLRKLSNRSWQQLYLDRGLKWELIYSRTGLHGGRLHSLRISKGFRAVAYRDEGWMRILSLHGDHDSAYG</sequence>
<dbReference type="EMBL" id="CP038033">
    <property type="protein sequence ID" value="QBQ55143.1"/>
    <property type="molecule type" value="Genomic_DNA"/>
</dbReference>
<dbReference type="AlphaFoldDB" id="A0A4P7BY97"/>